<dbReference type="InterPro" id="IPR001296">
    <property type="entry name" value="Glyco_trans_1"/>
</dbReference>
<accession>A0ABV9P722</accession>
<keyword evidence="3" id="KW-0808">Transferase</keyword>
<dbReference type="PANTHER" id="PTHR12526:SF630">
    <property type="entry name" value="GLYCOSYLTRANSFERASE"/>
    <property type="match status" value="1"/>
</dbReference>
<dbReference type="PANTHER" id="PTHR12526">
    <property type="entry name" value="GLYCOSYLTRANSFERASE"/>
    <property type="match status" value="1"/>
</dbReference>
<keyword evidence="4" id="KW-1185">Reference proteome</keyword>
<gene>
    <name evidence="3" type="ORF">ACFO3U_06920</name>
</gene>
<dbReference type="SUPFAM" id="SSF53756">
    <property type="entry name" value="UDP-Glycosyltransferase/glycogen phosphorylase"/>
    <property type="match status" value="1"/>
</dbReference>
<evidence type="ECO:0000313" key="3">
    <source>
        <dbReference type="EMBL" id="MFC4739724.1"/>
    </source>
</evidence>
<dbReference type="Proteomes" id="UP001595885">
    <property type="component" value="Unassembled WGS sequence"/>
</dbReference>
<dbReference type="Gene3D" id="3.40.50.2000">
    <property type="entry name" value="Glycogen Phosphorylase B"/>
    <property type="match status" value="2"/>
</dbReference>
<feature type="domain" description="Glycosyl transferase family 1" evidence="1">
    <location>
        <begin position="176"/>
        <end position="342"/>
    </location>
</feature>
<dbReference type="Pfam" id="PF13439">
    <property type="entry name" value="Glyco_transf_4"/>
    <property type="match status" value="1"/>
</dbReference>
<dbReference type="EMBL" id="JBHSGW010000004">
    <property type="protein sequence ID" value="MFC4739724.1"/>
    <property type="molecule type" value="Genomic_DNA"/>
</dbReference>
<protein>
    <submittedName>
        <fullName evidence="3">Glycosyltransferase family 4 protein</fullName>
        <ecNumber evidence="3">2.4.-.-</ecNumber>
    </submittedName>
</protein>
<dbReference type="InterPro" id="IPR028098">
    <property type="entry name" value="Glyco_trans_4-like_N"/>
</dbReference>
<dbReference type="CDD" id="cd03801">
    <property type="entry name" value="GT4_PimA-like"/>
    <property type="match status" value="1"/>
</dbReference>
<dbReference type="RefSeq" id="WP_379739692.1">
    <property type="nucleotide sequence ID" value="NZ_JBHSGW010000004.1"/>
</dbReference>
<dbReference type="Pfam" id="PF00534">
    <property type="entry name" value="Glycos_transf_1"/>
    <property type="match status" value="1"/>
</dbReference>
<proteinExistence type="predicted"/>
<sequence length="369" mass="41618">MKILHISGAKGWGGNEQQIIYIVPQLNELNVENIVYGINNSVLQDECNKVNIPFVSCKKRKLNKYSNYKHLATTIKHHKPDIVHLHTSDSLMFFLMSNLIYRFNVKLVFSKKGVGVSGSILSKLKYNSKRLDSIICVSKMVQDSFGQTLNKMTLSKTVVINDSVSLNILNESSKISIRKLYNIPNEKFIVGNIANHTNAKDLFTLIDVLAELKHNLKRDDIVFIQVGEFSKKTDTLKQYAIEKKVFKDIVFMDKIKNASSLNSQFDCFLLTSQREGGPTSLLEAMLIGVPVVSTKVGVVSDIIIDGENGFISEIKDSKSLAEKTVQLLDNRDLQNKFSEKGKAIMREQFTAKYIAQKTLEEYQKLVAVS</sequence>
<name>A0ABV9P722_9FLAO</name>
<dbReference type="EC" id="2.4.-.-" evidence="3"/>
<keyword evidence="3" id="KW-0328">Glycosyltransferase</keyword>
<comment type="caution">
    <text evidence="3">The sequence shown here is derived from an EMBL/GenBank/DDBJ whole genome shotgun (WGS) entry which is preliminary data.</text>
</comment>
<evidence type="ECO:0000313" key="4">
    <source>
        <dbReference type="Proteomes" id="UP001595885"/>
    </source>
</evidence>
<reference evidence="4" key="1">
    <citation type="journal article" date="2019" name="Int. J. Syst. Evol. Microbiol.">
        <title>The Global Catalogue of Microorganisms (GCM) 10K type strain sequencing project: providing services to taxonomists for standard genome sequencing and annotation.</title>
        <authorList>
            <consortium name="The Broad Institute Genomics Platform"/>
            <consortium name="The Broad Institute Genome Sequencing Center for Infectious Disease"/>
            <person name="Wu L."/>
            <person name="Ma J."/>
        </authorList>
    </citation>
    <scope>NUCLEOTIDE SEQUENCE [LARGE SCALE GENOMIC DNA]</scope>
    <source>
        <strain evidence="4">CCUG 50349</strain>
    </source>
</reference>
<feature type="domain" description="Glycosyltransferase subfamily 4-like N-terminal" evidence="2">
    <location>
        <begin position="12"/>
        <end position="160"/>
    </location>
</feature>
<organism evidence="3 4">
    <name type="scientific">Flavobacterium ponti</name>
    <dbReference type="NCBI Taxonomy" id="665133"/>
    <lineage>
        <taxon>Bacteria</taxon>
        <taxon>Pseudomonadati</taxon>
        <taxon>Bacteroidota</taxon>
        <taxon>Flavobacteriia</taxon>
        <taxon>Flavobacteriales</taxon>
        <taxon>Flavobacteriaceae</taxon>
        <taxon>Flavobacterium</taxon>
    </lineage>
</organism>
<evidence type="ECO:0000259" key="1">
    <source>
        <dbReference type="Pfam" id="PF00534"/>
    </source>
</evidence>
<dbReference type="GO" id="GO:0016757">
    <property type="term" value="F:glycosyltransferase activity"/>
    <property type="evidence" value="ECO:0007669"/>
    <property type="project" value="UniProtKB-KW"/>
</dbReference>
<evidence type="ECO:0000259" key="2">
    <source>
        <dbReference type="Pfam" id="PF13439"/>
    </source>
</evidence>